<dbReference type="Proteomes" id="UP001189429">
    <property type="component" value="Unassembled WGS sequence"/>
</dbReference>
<proteinExistence type="predicted"/>
<gene>
    <name evidence="1" type="ORF">PCOR1329_LOCUS66206</name>
</gene>
<evidence type="ECO:0000313" key="1">
    <source>
        <dbReference type="EMBL" id="CAK0884205.1"/>
    </source>
</evidence>
<evidence type="ECO:0000313" key="2">
    <source>
        <dbReference type="Proteomes" id="UP001189429"/>
    </source>
</evidence>
<evidence type="ECO:0008006" key="3">
    <source>
        <dbReference type="Google" id="ProtNLM"/>
    </source>
</evidence>
<comment type="caution">
    <text evidence="1">The sequence shown here is derived from an EMBL/GenBank/DDBJ whole genome shotgun (WGS) entry which is preliminary data.</text>
</comment>
<keyword evidence="2" id="KW-1185">Reference proteome</keyword>
<protein>
    <recommendedName>
        <fullName evidence="3">Poly(ADP-ribose) glycohydrolase</fullName>
    </recommendedName>
</protein>
<sequence length="317" mass="35275">MPNEAMRGLVANRFGKGGLPVICADCLPLWERAKQNCDKALASDGGSFFLSTAHAFVSRDMGAGAFDHKGAWHPGVAMHRTCKWEPRCDSTATGALDSALACATDIDRLSAFARRFICVSSRSEAIRQAALRRRLGQRSMRSTETVKAYLNALDTQSFILPFYFYRALADLASFLQLQDERKDELLYGLEHTWTTGYGSGCILNLLLFDGEFVFARDQNEFLGMAGAARPRIADGDVAAVYALLLFFSPWGEAVMACGAGDGMPDALLFRMLRFFFRLCELRKAHLRNRSWFYAAFAAVAEREKEIAKHAVRAPMMF</sequence>
<name>A0ABN9WH53_9DINO</name>
<dbReference type="EMBL" id="CAUYUJ010018515">
    <property type="protein sequence ID" value="CAK0884205.1"/>
    <property type="molecule type" value="Genomic_DNA"/>
</dbReference>
<accession>A0ABN9WH53</accession>
<reference evidence="1" key="1">
    <citation type="submission" date="2023-10" db="EMBL/GenBank/DDBJ databases">
        <authorList>
            <person name="Chen Y."/>
            <person name="Shah S."/>
            <person name="Dougan E. K."/>
            <person name="Thang M."/>
            <person name="Chan C."/>
        </authorList>
    </citation>
    <scope>NUCLEOTIDE SEQUENCE [LARGE SCALE GENOMIC DNA]</scope>
</reference>
<organism evidence="1 2">
    <name type="scientific">Prorocentrum cordatum</name>
    <dbReference type="NCBI Taxonomy" id="2364126"/>
    <lineage>
        <taxon>Eukaryota</taxon>
        <taxon>Sar</taxon>
        <taxon>Alveolata</taxon>
        <taxon>Dinophyceae</taxon>
        <taxon>Prorocentrales</taxon>
        <taxon>Prorocentraceae</taxon>
        <taxon>Prorocentrum</taxon>
    </lineage>
</organism>